<name>E8V3Y3_TERSS</name>
<dbReference type="Proteomes" id="UP000006844">
    <property type="component" value="Chromosome"/>
</dbReference>
<keyword evidence="3" id="KW-0804">Transcription</keyword>
<dbReference type="SUPFAM" id="SSF46689">
    <property type="entry name" value="Homeodomain-like"/>
    <property type="match status" value="1"/>
</dbReference>
<dbReference type="eggNOG" id="COG1309">
    <property type="taxonomic scope" value="Bacteria"/>
</dbReference>
<evidence type="ECO:0000256" key="2">
    <source>
        <dbReference type="ARBA" id="ARBA00023125"/>
    </source>
</evidence>
<dbReference type="EMBL" id="CP002467">
    <property type="protein sequence ID" value="ADV81397.1"/>
    <property type="molecule type" value="Genomic_DNA"/>
</dbReference>
<dbReference type="PRINTS" id="PR00455">
    <property type="entry name" value="HTHTETR"/>
</dbReference>
<dbReference type="PANTHER" id="PTHR47506:SF7">
    <property type="entry name" value="TRANSCRIPTIONAL REGULATORY PROTEIN"/>
    <property type="match status" value="1"/>
</dbReference>
<dbReference type="PROSITE" id="PS50977">
    <property type="entry name" value="HTH_TETR_2"/>
    <property type="match status" value="1"/>
</dbReference>
<dbReference type="Pfam" id="PF00440">
    <property type="entry name" value="TetR_N"/>
    <property type="match status" value="1"/>
</dbReference>
<dbReference type="KEGG" id="tsa:AciPR4_0562"/>
<protein>
    <submittedName>
        <fullName evidence="6">Regulatory protein TetR</fullName>
    </submittedName>
</protein>
<organism evidence="6 7">
    <name type="scientific">Terriglobus saanensis (strain ATCC BAA-1853 / DSM 23119 / SP1PR4)</name>
    <dbReference type="NCBI Taxonomy" id="401053"/>
    <lineage>
        <taxon>Bacteria</taxon>
        <taxon>Pseudomonadati</taxon>
        <taxon>Acidobacteriota</taxon>
        <taxon>Terriglobia</taxon>
        <taxon>Terriglobales</taxon>
        <taxon>Acidobacteriaceae</taxon>
        <taxon>Terriglobus</taxon>
    </lineage>
</organism>
<keyword evidence="1" id="KW-0805">Transcription regulation</keyword>
<dbReference type="SUPFAM" id="SSF48498">
    <property type="entry name" value="Tetracyclin repressor-like, C-terminal domain"/>
    <property type="match status" value="1"/>
</dbReference>
<evidence type="ECO:0000259" key="5">
    <source>
        <dbReference type="PROSITE" id="PS50977"/>
    </source>
</evidence>
<keyword evidence="2 4" id="KW-0238">DNA-binding</keyword>
<dbReference type="InterPro" id="IPR036271">
    <property type="entry name" value="Tet_transcr_reg_TetR-rel_C_sf"/>
</dbReference>
<dbReference type="OrthoDB" id="9785164at2"/>
<dbReference type="AlphaFoldDB" id="E8V3Y3"/>
<sequence length="175" mass="19615">MRYPVKETEEKHQRIVREASRLFRERGFKDVTVAEVMKAAGLTHGAFYSHFSSKEALMAAATEYGMQNTLERVAKNFATPAGRKAYIDRYLSTKHRDHPETGCTMAALSSEIRREPVARDAFTASLKEILAAIGEERGEAILTTATMVGAMMLARAVTDEAFSREILKEIREKLT</sequence>
<accession>E8V3Y3</accession>
<evidence type="ECO:0000256" key="4">
    <source>
        <dbReference type="PROSITE-ProRule" id="PRU00335"/>
    </source>
</evidence>
<dbReference type="RefSeq" id="WP_013567130.1">
    <property type="nucleotide sequence ID" value="NC_014963.1"/>
</dbReference>
<dbReference type="InterPro" id="IPR001647">
    <property type="entry name" value="HTH_TetR"/>
</dbReference>
<keyword evidence="7" id="KW-1185">Reference proteome</keyword>
<feature type="domain" description="HTH tetR-type" evidence="5">
    <location>
        <begin position="9"/>
        <end position="69"/>
    </location>
</feature>
<proteinExistence type="predicted"/>
<dbReference type="GO" id="GO:0003677">
    <property type="term" value="F:DNA binding"/>
    <property type="evidence" value="ECO:0007669"/>
    <property type="project" value="UniProtKB-UniRule"/>
</dbReference>
<dbReference type="PANTHER" id="PTHR47506">
    <property type="entry name" value="TRANSCRIPTIONAL REGULATORY PROTEIN"/>
    <property type="match status" value="1"/>
</dbReference>
<dbReference type="PROSITE" id="PS01081">
    <property type="entry name" value="HTH_TETR_1"/>
    <property type="match status" value="1"/>
</dbReference>
<dbReference type="HOGENOM" id="CLU_069356_28_2_0"/>
<dbReference type="STRING" id="401053.AciPR4_0562"/>
<dbReference type="InterPro" id="IPR009057">
    <property type="entry name" value="Homeodomain-like_sf"/>
</dbReference>
<evidence type="ECO:0000256" key="1">
    <source>
        <dbReference type="ARBA" id="ARBA00023015"/>
    </source>
</evidence>
<dbReference type="Gene3D" id="1.10.10.60">
    <property type="entry name" value="Homeodomain-like"/>
    <property type="match status" value="1"/>
</dbReference>
<dbReference type="InterPro" id="IPR023772">
    <property type="entry name" value="DNA-bd_HTH_TetR-type_CS"/>
</dbReference>
<gene>
    <name evidence="6" type="ordered locus">AciPR4_0562</name>
</gene>
<feature type="DNA-binding region" description="H-T-H motif" evidence="4">
    <location>
        <begin position="32"/>
        <end position="51"/>
    </location>
</feature>
<dbReference type="Gene3D" id="1.10.357.10">
    <property type="entry name" value="Tetracycline Repressor, domain 2"/>
    <property type="match status" value="1"/>
</dbReference>
<evidence type="ECO:0000313" key="6">
    <source>
        <dbReference type="EMBL" id="ADV81397.1"/>
    </source>
</evidence>
<evidence type="ECO:0000313" key="7">
    <source>
        <dbReference type="Proteomes" id="UP000006844"/>
    </source>
</evidence>
<evidence type="ECO:0000256" key="3">
    <source>
        <dbReference type="ARBA" id="ARBA00023163"/>
    </source>
</evidence>
<reference evidence="6 7" key="1">
    <citation type="journal article" date="2012" name="Stand. Genomic Sci.">
        <title>Complete genome sequence of Terriglobus saanensis type strain SP1PR4(T), an Acidobacteria from tundra soil.</title>
        <authorList>
            <person name="Rawat S.R."/>
            <person name="Mannisto M.K."/>
            <person name="Starovoytov V."/>
            <person name="Goodwin L."/>
            <person name="Nolan M."/>
            <person name="Hauser L."/>
            <person name="Land M."/>
            <person name="Davenport K.W."/>
            <person name="Woyke T."/>
            <person name="Haggblom M.M."/>
        </authorList>
    </citation>
    <scope>NUCLEOTIDE SEQUENCE</scope>
    <source>
        <strain evidence="7">ATCC BAA-1853 / DSM 23119 / SP1PR4</strain>
    </source>
</reference>